<accession>G7UVC1</accession>
<dbReference type="Pfam" id="PF13188">
    <property type="entry name" value="PAS_8"/>
    <property type="match status" value="1"/>
</dbReference>
<keyword evidence="3" id="KW-0472">Membrane</keyword>
<dbReference type="Gene3D" id="3.30.565.10">
    <property type="entry name" value="Histidine kinase-like ATPase, C-terminal domain"/>
    <property type="match status" value="1"/>
</dbReference>
<feature type="transmembrane region" description="Helical" evidence="3">
    <location>
        <begin position="34"/>
        <end position="53"/>
    </location>
</feature>
<dbReference type="Pfam" id="PF02518">
    <property type="entry name" value="HATPase_c"/>
    <property type="match status" value="1"/>
</dbReference>
<sequence>MKRSLAGRLLLWLAPLGVVAIALPLALQAWLADVWLSGVIAAAILLPLAVWVLRQALAPLNSLFRALSGAVNSYRDGEFNFGVHWDGNDELHDLVVSHEQLGQVLRDQRQGLAQRELLLDSMVQHSPVAMLLLAPGGDGGLRVVFANLAARALLHGGKRMDGQRLESLLQQAQPELVEALERGGDSLFVVPASEEGGEEQIYHLARRRFQLNGRPQELLQLWRLTSELRRQEVQTWKKVIRVISHELNNALAPIASLAHSGGELVRRGRHDPLEHVFATIEERARHLEEFIRGYARFAKLPQPQKQAVEWAGFLRGLQQQIGFTIEGQAQDTHSRIDPAQFGQALLNLVKNAHESGGDPAQVTVRVLPLHGQVRIEVLDRGAGMNQAVLQNALVPFYSTKRNGTGLGLALTREIIEAHDGRIALHNREGGGLCVTLHLPGS</sequence>
<dbReference type="PANTHER" id="PTHR43065">
    <property type="entry name" value="SENSOR HISTIDINE KINASE"/>
    <property type="match status" value="1"/>
</dbReference>
<dbReference type="Proteomes" id="UP000005870">
    <property type="component" value="Chromosome"/>
</dbReference>
<dbReference type="SUPFAM" id="SSF47384">
    <property type="entry name" value="Homodimeric domain of signal transducing histidine kinase"/>
    <property type="match status" value="1"/>
</dbReference>
<keyword evidence="6" id="KW-1185">Reference proteome</keyword>
<dbReference type="SMART" id="SM00387">
    <property type="entry name" value="HATPase_c"/>
    <property type="match status" value="1"/>
</dbReference>
<evidence type="ECO:0000256" key="1">
    <source>
        <dbReference type="ARBA" id="ARBA00000085"/>
    </source>
</evidence>
<keyword evidence="3" id="KW-1133">Transmembrane helix</keyword>
<dbReference type="OrthoDB" id="1931120at2"/>
<dbReference type="AlphaFoldDB" id="G7UVC1"/>
<dbReference type="SUPFAM" id="SSF55874">
    <property type="entry name" value="ATPase domain of HSP90 chaperone/DNA topoisomerase II/histidine kinase"/>
    <property type="match status" value="1"/>
</dbReference>
<gene>
    <name evidence="5" type="ordered locus">DSC_14690</name>
</gene>
<comment type="catalytic activity">
    <reaction evidence="1">
        <text>ATP + protein L-histidine = ADP + protein N-phospho-L-histidine.</text>
        <dbReference type="EC" id="2.7.13.3"/>
    </reaction>
</comment>
<dbReference type="InterPro" id="IPR005467">
    <property type="entry name" value="His_kinase_dom"/>
</dbReference>
<dbReference type="InterPro" id="IPR036097">
    <property type="entry name" value="HisK_dim/P_sf"/>
</dbReference>
<evidence type="ECO:0000313" key="5">
    <source>
        <dbReference type="EMBL" id="AER57582.1"/>
    </source>
</evidence>
<dbReference type="PRINTS" id="PR00344">
    <property type="entry name" value="BCTRLSENSOR"/>
</dbReference>
<dbReference type="KEGG" id="psd:DSC_14690"/>
<feature type="domain" description="Histidine kinase" evidence="4">
    <location>
        <begin position="242"/>
        <end position="441"/>
    </location>
</feature>
<evidence type="ECO:0000256" key="3">
    <source>
        <dbReference type="SAM" id="Phobius"/>
    </source>
</evidence>
<dbReference type="GO" id="GO:0000155">
    <property type="term" value="F:phosphorelay sensor kinase activity"/>
    <property type="evidence" value="ECO:0007669"/>
    <property type="project" value="InterPro"/>
</dbReference>
<proteinExistence type="predicted"/>
<evidence type="ECO:0000313" key="6">
    <source>
        <dbReference type="Proteomes" id="UP000005870"/>
    </source>
</evidence>
<dbReference type="PROSITE" id="PS50109">
    <property type="entry name" value="HIS_KIN"/>
    <property type="match status" value="1"/>
</dbReference>
<dbReference type="InterPro" id="IPR000014">
    <property type="entry name" value="PAS"/>
</dbReference>
<keyword evidence="5" id="KW-0808">Transferase</keyword>
<dbReference type="RefSeq" id="WP_014161755.1">
    <property type="nucleotide sequence ID" value="NC_016147.2"/>
</dbReference>
<dbReference type="InterPro" id="IPR004358">
    <property type="entry name" value="Sig_transdc_His_kin-like_C"/>
</dbReference>
<reference evidence="5 6" key="1">
    <citation type="journal article" date="2012" name="J. Bacteriol.">
        <title>Complete Genome Sequence of the BTEX-Degrading Bacterium Pseudoxanthomonas spadix BD-a59.</title>
        <authorList>
            <person name="Lee S.H."/>
            <person name="Jin H.M."/>
            <person name="Lee H.J."/>
            <person name="Kim J.M."/>
            <person name="Jeon C.O."/>
        </authorList>
    </citation>
    <scope>NUCLEOTIDE SEQUENCE [LARGE SCALE GENOMIC DNA]</scope>
    <source>
        <strain evidence="5 6">BD-a59</strain>
    </source>
</reference>
<dbReference type="EC" id="2.7.13.3" evidence="2"/>
<keyword evidence="3" id="KW-0812">Transmembrane</keyword>
<organism evidence="5 6">
    <name type="scientific">Pseudoxanthomonas spadix (strain BD-a59)</name>
    <dbReference type="NCBI Taxonomy" id="1045855"/>
    <lineage>
        <taxon>Bacteria</taxon>
        <taxon>Pseudomonadati</taxon>
        <taxon>Pseudomonadota</taxon>
        <taxon>Gammaproteobacteria</taxon>
        <taxon>Lysobacterales</taxon>
        <taxon>Lysobacteraceae</taxon>
        <taxon>Pseudoxanthomonas</taxon>
    </lineage>
</organism>
<dbReference type="STRING" id="1045855.DSC_14690"/>
<dbReference type="HOGENOM" id="CLU_000445_114_4_6"/>
<dbReference type="InterPro" id="IPR036890">
    <property type="entry name" value="HATPase_C_sf"/>
</dbReference>
<evidence type="ECO:0000259" key="4">
    <source>
        <dbReference type="PROSITE" id="PS50109"/>
    </source>
</evidence>
<dbReference type="PANTHER" id="PTHR43065:SF51">
    <property type="entry name" value="HISTIDINE KINASE"/>
    <property type="match status" value="1"/>
</dbReference>
<dbReference type="EMBL" id="CP003093">
    <property type="protein sequence ID" value="AER57582.1"/>
    <property type="molecule type" value="Genomic_DNA"/>
</dbReference>
<keyword evidence="5" id="KW-0418">Kinase</keyword>
<dbReference type="InterPro" id="IPR003594">
    <property type="entry name" value="HATPase_dom"/>
</dbReference>
<protein>
    <recommendedName>
        <fullName evidence="2">histidine kinase</fullName>
        <ecNumber evidence="2">2.7.13.3</ecNumber>
    </recommendedName>
</protein>
<evidence type="ECO:0000256" key="2">
    <source>
        <dbReference type="ARBA" id="ARBA00012438"/>
    </source>
</evidence>
<name>G7UVC1_PSEUP</name>
<dbReference type="eggNOG" id="COG5000">
    <property type="taxonomic scope" value="Bacteria"/>
</dbReference>